<evidence type="ECO:0000313" key="11">
    <source>
        <dbReference type="Proteomes" id="UP000738359"/>
    </source>
</evidence>
<keyword evidence="4" id="KW-0533">Nickel</keyword>
<keyword evidence="3" id="KW-0813">Transport</keyword>
<evidence type="ECO:0008006" key="12">
    <source>
        <dbReference type="Google" id="ProtNLM"/>
    </source>
</evidence>
<dbReference type="SUPFAM" id="SSF51735">
    <property type="entry name" value="NAD(P)-binding Rossmann-fold domains"/>
    <property type="match status" value="1"/>
</dbReference>
<evidence type="ECO:0000256" key="7">
    <source>
        <dbReference type="ARBA" id="ARBA00023136"/>
    </source>
</evidence>
<dbReference type="Gene3D" id="3.40.50.720">
    <property type="entry name" value="NAD(P)-binding Rossmann-like Domain"/>
    <property type="match status" value="1"/>
</dbReference>
<keyword evidence="11" id="KW-1185">Reference proteome</keyword>
<feature type="transmembrane region" description="Helical" evidence="9">
    <location>
        <begin position="370"/>
        <end position="391"/>
    </location>
</feature>
<dbReference type="InterPro" id="IPR002347">
    <property type="entry name" value="SDR_fam"/>
</dbReference>
<sequence length="780" mass="86371">MPFSNVFQNPFFWKTYFSANKFSYNSIPNLHGKVAIVTGATGGLGYATVVALAAHGAHVFLACRNRVKAEEAIERAQADILQLQFDFPDAVHESKFDGEKSRPRLEFLELDLSEMRKCRAAATEFLERGLPLHILVNNGGVLHRDFELSEDGYEHHFAINHLGHFVFTTTLLERIRESAPARIVVLSSLAHEMPPSHKPIDYKTLRATTPQANNYSRYGQSRLANVLFTKALARRLRNEQVWVNVVHPGIVDSQVKRGILESDNRHFKNFSRTWLMMAAYPVRDAALTQLYLAVSPEVEQNDIRGRYFIPIANELRPHPISESVDAQEELWAYSEKAARGGNRVHLHPQTTSLTMNDTIFSTQRFRRKCLITLGSLVFVNIAVWILAAIAARNYPSLLGSMVIAYTLGLRHAVDADHLAAIDNVTRKLIYQDSSVKSQEGVGRDDRTTPPVCVGLFFSLGHSTIVIVASVAVAAAAASIENKLETFGETGGIIGTSVSVVFLFLIGFFNAYVLYTVGRELQEIHKTGEYRYRDPIKETLAASAEETSAGAPGQENGNVGGSDDGGVKRNASRHQTGGLFVRLFRPLFNLIDRSWKMYPLGVLFGLGFDTATEVGMLGIAATSAHAGFPTAVIMIFPALFTAGMSLIDTLDGVFMANAYGWAFVNPVKKLWYNFVVTFMGVIVAFVVGIAELLGLLANRLELEGSFWEFFLTLSDNFGLIGYVIVGVFVLTWLFAVLFYKYGPIKDLEARVVVIEEGSSESDEGHDLEKGKVSRGLRSDHD</sequence>
<dbReference type="GO" id="GO:0012505">
    <property type="term" value="C:endomembrane system"/>
    <property type="evidence" value="ECO:0007669"/>
    <property type="project" value="UniProtKB-SubCell"/>
</dbReference>
<comment type="subcellular location">
    <subcellularLocation>
        <location evidence="1">Endomembrane system</location>
        <topology evidence="1">Multi-pass membrane protein</topology>
    </subcellularLocation>
</comment>
<dbReference type="OrthoDB" id="191139at2759"/>
<feature type="transmembrane region" description="Helical" evidence="9">
    <location>
        <begin position="669"/>
        <end position="696"/>
    </location>
</feature>
<comment type="caution">
    <text evidence="10">The sequence shown here is derived from an EMBL/GenBank/DDBJ whole genome shotgun (WGS) entry which is preliminary data.</text>
</comment>
<dbReference type="PRINTS" id="PR00081">
    <property type="entry name" value="GDHRDH"/>
</dbReference>
<accession>A0A9P6JAE2</accession>
<evidence type="ECO:0000256" key="2">
    <source>
        <dbReference type="ARBA" id="ARBA00010892"/>
    </source>
</evidence>
<name>A0A9P6JAE2_MORAP</name>
<evidence type="ECO:0000256" key="5">
    <source>
        <dbReference type="ARBA" id="ARBA00022692"/>
    </source>
</evidence>
<dbReference type="Pfam" id="PF13561">
    <property type="entry name" value="adh_short_C2"/>
    <property type="match status" value="1"/>
</dbReference>
<dbReference type="InterPro" id="IPR011541">
    <property type="entry name" value="Ni/Co_transpt_high_affinity"/>
</dbReference>
<feature type="region of interest" description="Disordered" evidence="8">
    <location>
        <begin position="757"/>
        <end position="780"/>
    </location>
</feature>
<evidence type="ECO:0000256" key="6">
    <source>
        <dbReference type="ARBA" id="ARBA00022989"/>
    </source>
</evidence>
<evidence type="ECO:0000256" key="4">
    <source>
        <dbReference type="ARBA" id="ARBA00022596"/>
    </source>
</evidence>
<evidence type="ECO:0000256" key="3">
    <source>
        <dbReference type="ARBA" id="ARBA00022448"/>
    </source>
</evidence>
<dbReference type="InterPro" id="IPR036291">
    <property type="entry name" value="NAD(P)-bd_dom_sf"/>
</dbReference>
<evidence type="ECO:0000256" key="8">
    <source>
        <dbReference type="SAM" id="MobiDB-lite"/>
    </source>
</evidence>
<dbReference type="Pfam" id="PF03824">
    <property type="entry name" value="NicO"/>
    <property type="match status" value="2"/>
</dbReference>
<dbReference type="GO" id="GO:0015099">
    <property type="term" value="F:nickel cation transmembrane transporter activity"/>
    <property type="evidence" value="ECO:0007669"/>
    <property type="project" value="InterPro"/>
</dbReference>
<feature type="compositionally biased region" description="Basic and acidic residues" evidence="8">
    <location>
        <begin position="761"/>
        <end position="780"/>
    </location>
</feature>
<dbReference type="Pfam" id="PF00106">
    <property type="entry name" value="adh_short"/>
    <property type="match status" value="1"/>
</dbReference>
<feature type="transmembrane region" description="Helical" evidence="9">
    <location>
        <begin position="626"/>
        <end position="649"/>
    </location>
</feature>
<keyword evidence="6 9" id="KW-1133">Transmembrane helix</keyword>
<comment type="similarity">
    <text evidence="2">Belongs to the NiCoT transporter (TC 2.A.52) family.</text>
</comment>
<dbReference type="GO" id="GO:0005886">
    <property type="term" value="C:plasma membrane"/>
    <property type="evidence" value="ECO:0007669"/>
    <property type="project" value="InterPro"/>
</dbReference>
<dbReference type="Proteomes" id="UP000738359">
    <property type="component" value="Unassembled WGS sequence"/>
</dbReference>
<dbReference type="InterPro" id="IPR004688">
    <property type="entry name" value="Ni/Co_transpt"/>
</dbReference>
<feature type="transmembrane region" description="Helical" evidence="9">
    <location>
        <begin position="453"/>
        <end position="479"/>
    </location>
</feature>
<feature type="region of interest" description="Disordered" evidence="8">
    <location>
        <begin position="543"/>
        <end position="567"/>
    </location>
</feature>
<feature type="transmembrane region" description="Helical" evidence="9">
    <location>
        <begin position="491"/>
        <end position="514"/>
    </location>
</feature>
<evidence type="ECO:0000313" key="10">
    <source>
        <dbReference type="EMBL" id="KAF9965541.1"/>
    </source>
</evidence>
<dbReference type="PANTHER" id="PTHR31611:SF0">
    <property type="entry name" value="HIGH-AFFINITY NICKEL TRANSPORT PROTEIN NIC1"/>
    <property type="match status" value="1"/>
</dbReference>
<feature type="transmembrane region" description="Helical" evidence="9">
    <location>
        <begin position="599"/>
        <end position="620"/>
    </location>
</feature>
<keyword evidence="5 9" id="KW-0812">Transmembrane</keyword>
<organism evidence="10 11">
    <name type="scientific">Mortierella alpina</name>
    <name type="common">Oleaginous fungus</name>
    <name type="synonym">Mortierella renispora</name>
    <dbReference type="NCBI Taxonomy" id="64518"/>
    <lineage>
        <taxon>Eukaryota</taxon>
        <taxon>Fungi</taxon>
        <taxon>Fungi incertae sedis</taxon>
        <taxon>Mucoromycota</taxon>
        <taxon>Mortierellomycotina</taxon>
        <taxon>Mortierellomycetes</taxon>
        <taxon>Mortierellales</taxon>
        <taxon>Mortierellaceae</taxon>
        <taxon>Mortierella</taxon>
    </lineage>
</organism>
<evidence type="ECO:0000256" key="1">
    <source>
        <dbReference type="ARBA" id="ARBA00004127"/>
    </source>
</evidence>
<dbReference type="AlphaFoldDB" id="A0A9P6JAE2"/>
<dbReference type="EMBL" id="JAAAHY010000244">
    <property type="protein sequence ID" value="KAF9965541.1"/>
    <property type="molecule type" value="Genomic_DNA"/>
</dbReference>
<keyword evidence="7 9" id="KW-0472">Membrane</keyword>
<gene>
    <name evidence="10" type="ORF">BGZ70_004619</name>
</gene>
<reference evidence="10" key="1">
    <citation type="journal article" date="2020" name="Fungal Divers.">
        <title>Resolving the Mortierellaceae phylogeny through synthesis of multi-gene phylogenetics and phylogenomics.</title>
        <authorList>
            <person name="Vandepol N."/>
            <person name="Liber J."/>
            <person name="Desiro A."/>
            <person name="Na H."/>
            <person name="Kennedy M."/>
            <person name="Barry K."/>
            <person name="Grigoriev I.V."/>
            <person name="Miller A.N."/>
            <person name="O'Donnell K."/>
            <person name="Stajich J.E."/>
            <person name="Bonito G."/>
        </authorList>
    </citation>
    <scope>NUCLEOTIDE SEQUENCE</scope>
    <source>
        <strain evidence="10">CK1249</strain>
    </source>
</reference>
<dbReference type="PANTHER" id="PTHR31611">
    <property type="entry name" value="HIGH-AFFINITY NICKEL TRANSPORT PROTEIN NIC1"/>
    <property type="match status" value="1"/>
</dbReference>
<evidence type="ECO:0000256" key="9">
    <source>
        <dbReference type="SAM" id="Phobius"/>
    </source>
</evidence>
<proteinExistence type="inferred from homology"/>
<protein>
    <recommendedName>
        <fullName evidence="12">Nickel/cobalt efflux system</fullName>
    </recommendedName>
</protein>
<feature type="transmembrane region" description="Helical" evidence="9">
    <location>
        <begin position="716"/>
        <end position="738"/>
    </location>
</feature>